<accession>A0A0J6FJ29</accession>
<sequence>MRDIDMVIVGRMPLYRAFVRRQVCPSDDASRTPTETGADFFITKTQKVLMDVRVRAWSLSLVIATWVSTLSNIDLDPTERLTSPLPQGTHVEPMYKFRVLGQGHGLLPMCESKALVRGMGARFGALETLVE</sequence>
<reference evidence="2" key="3">
    <citation type="journal article" date="2010" name="Genome Res.">
        <title>Population genomic sequencing of Coccidioides fungi reveals recent hybridization and transposon control.</title>
        <authorList>
            <person name="Neafsey D.E."/>
            <person name="Barker B.M."/>
            <person name="Sharpton T.J."/>
            <person name="Stajich J.E."/>
            <person name="Park D.J."/>
            <person name="Whiston E."/>
            <person name="Hung C.-Y."/>
            <person name="McMahan C."/>
            <person name="White J."/>
            <person name="Sykes S."/>
            <person name="Heiman D."/>
            <person name="Young S."/>
            <person name="Zeng Q."/>
            <person name="Abouelleil A."/>
            <person name="Aftuck L."/>
            <person name="Bessette D."/>
            <person name="Brown A."/>
            <person name="FitzGerald M."/>
            <person name="Lui A."/>
            <person name="Macdonald J.P."/>
            <person name="Priest M."/>
            <person name="Orbach M.J."/>
            <person name="Galgiani J.N."/>
            <person name="Kirkland T.N."/>
            <person name="Cole G.T."/>
            <person name="Birren B.W."/>
            <person name="Henn M.R."/>
            <person name="Taylor J.W."/>
            <person name="Rounsley S.D."/>
        </authorList>
    </citation>
    <scope>NUCLEOTIDE SEQUENCE [LARGE SCALE GENOMIC DNA]</scope>
    <source>
        <strain evidence="2">RMSCC 3488</strain>
    </source>
</reference>
<organism evidence="1 2">
    <name type="scientific">Coccidioides posadasii RMSCC 3488</name>
    <dbReference type="NCBI Taxonomy" id="454284"/>
    <lineage>
        <taxon>Eukaryota</taxon>
        <taxon>Fungi</taxon>
        <taxon>Dikarya</taxon>
        <taxon>Ascomycota</taxon>
        <taxon>Pezizomycotina</taxon>
        <taxon>Eurotiomycetes</taxon>
        <taxon>Eurotiomycetidae</taxon>
        <taxon>Onygenales</taxon>
        <taxon>Onygenaceae</taxon>
        <taxon>Coccidioides</taxon>
    </lineage>
</organism>
<evidence type="ECO:0000313" key="2">
    <source>
        <dbReference type="Proteomes" id="UP000054567"/>
    </source>
</evidence>
<protein>
    <submittedName>
        <fullName evidence="1">Uncharacterized protein</fullName>
    </submittedName>
</protein>
<proteinExistence type="predicted"/>
<dbReference type="VEuPathDB" id="FungiDB:CPAG_05168"/>
<dbReference type="Proteomes" id="UP000054567">
    <property type="component" value="Unassembled WGS sequence"/>
</dbReference>
<evidence type="ECO:0000313" key="1">
    <source>
        <dbReference type="EMBL" id="KMM68844.1"/>
    </source>
</evidence>
<dbReference type="EMBL" id="DS268111">
    <property type="protein sequence ID" value="KMM68844.1"/>
    <property type="molecule type" value="Genomic_DNA"/>
</dbReference>
<name>A0A0J6FJ29_COCPO</name>
<dbReference type="AlphaFoldDB" id="A0A0J6FJ29"/>
<reference evidence="2" key="2">
    <citation type="journal article" date="2009" name="Genome Res.">
        <title>Comparative genomic analyses of the human fungal pathogens Coccidioides and their relatives.</title>
        <authorList>
            <person name="Sharpton T.J."/>
            <person name="Stajich J.E."/>
            <person name="Rounsley S.D."/>
            <person name="Gardner M.J."/>
            <person name="Wortman J.R."/>
            <person name="Jordar V.S."/>
            <person name="Maiti R."/>
            <person name="Kodira C.D."/>
            <person name="Neafsey D.E."/>
            <person name="Zeng Q."/>
            <person name="Hung C.-Y."/>
            <person name="McMahan C."/>
            <person name="Muszewska A."/>
            <person name="Grynberg M."/>
            <person name="Mandel M.A."/>
            <person name="Kellner E.M."/>
            <person name="Barker B.M."/>
            <person name="Galgiani J.N."/>
            <person name="Orbach M.J."/>
            <person name="Kirkland T.N."/>
            <person name="Cole G.T."/>
            <person name="Henn M.R."/>
            <person name="Birren B.W."/>
            <person name="Taylor J.W."/>
        </authorList>
    </citation>
    <scope>NUCLEOTIDE SEQUENCE [LARGE SCALE GENOMIC DNA]</scope>
    <source>
        <strain evidence="2">RMSCC 3488</strain>
    </source>
</reference>
<gene>
    <name evidence="1" type="ORF">CPAG_05168</name>
</gene>
<reference evidence="1 2" key="1">
    <citation type="submission" date="2007-06" db="EMBL/GenBank/DDBJ databases">
        <title>The Genome Sequence of Coccidioides posadasii RMSCC_3488.</title>
        <authorList>
            <consortium name="Coccidioides Genome Resources Consortium"/>
            <consortium name="The Broad Institute Genome Sequencing Platform"/>
            <person name="Henn M.R."/>
            <person name="Sykes S."/>
            <person name="Young S."/>
            <person name="Jaffe D."/>
            <person name="Berlin A."/>
            <person name="Alvarez P."/>
            <person name="Butler J."/>
            <person name="Gnerre S."/>
            <person name="Grabherr M."/>
            <person name="Mauceli E."/>
            <person name="Brockman W."/>
            <person name="Kodira C."/>
            <person name="Alvarado L."/>
            <person name="Zeng Q."/>
            <person name="Crawford M."/>
            <person name="Antoine C."/>
            <person name="Devon K."/>
            <person name="Galgiani J."/>
            <person name="Orsborn K."/>
            <person name="Lewis M.L."/>
            <person name="Nusbaum C."/>
            <person name="Galagan J."/>
            <person name="Birren B."/>
        </authorList>
    </citation>
    <scope>NUCLEOTIDE SEQUENCE [LARGE SCALE GENOMIC DNA]</scope>
    <source>
        <strain evidence="1 2">RMSCC 3488</strain>
    </source>
</reference>